<name>A0A2P8AJ63_9PEZI</name>
<comment type="caution">
    <text evidence="2">The sequence shown here is derived from an EMBL/GenBank/DDBJ whole genome shotgun (WGS) entry which is preliminary data.</text>
</comment>
<keyword evidence="1" id="KW-0472">Membrane</keyword>
<dbReference type="Proteomes" id="UP000243723">
    <property type="component" value="Unassembled WGS sequence"/>
</dbReference>
<feature type="transmembrane region" description="Helical" evidence="1">
    <location>
        <begin position="6"/>
        <end position="24"/>
    </location>
</feature>
<evidence type="ECO:0000313" key="2">
    <source>
        <dbReference type="EMBL" id="PSK60510.1"/>
    </source>
</evidence>
<gene>
    <name evidence="2" type="ORF">B9Z65_660</name>
</gene>
<keyword evidence="1" id="KW-0812">Transmembrane</keyword>
<protein>
    <submittedName>
        <fullName evidence="2">Uncharacterized protein</fullName>
    </submittedName>
</protein>
<evidence type="ECO:0000256" key="1">
    <source>
        <dbReference type="SAM" id="Phobius"/>
    </source>
</evidence>
<dbReference type="AlphaFoldDB" id="A0A2P8AJ63"/>
<proteinExistence type="predicted"/>
<accession>A0A2P8AJ63</accession>
<organism evidence="2 3">
    <name type="scientific">Elsinoe australis</name>
    <dbReference type="NCBI Taxonomy" id="40998"/>
    <lineage>
        <taxon>Eukaryota</taxon>
        <taxon>Fungi</taxon>
        <taxon>Dikarya</taxon>
        <taxon>Ascomycota</taxon>
        <taxon>Pezizomycotina</taxon>
        <taxon>Dothideomycetes</taxon>
        <taxon>Dothideomycetidae</taxon>
        <taxon>Myriangiales</taxon>
        <taxon>Elsinoaceae</taxon>
        <taxon>Elsinoe</taxon>
    </lineage>
</organism>
<dbReference type="OrthoDB" id="531190at2759"/>
<dbReference type="EMBL" id="NHZQ01000003">
    <property type="protein sequence ID" value="PSK60510.1"/>
    <property type="molecule type" value="Genomic_DNA"/>
</dbReference>
<dbReference type="STRING" id="40998.A0A2P8AJ63"/>
<reference evidence="2 3" key="1">
    <citation type="submission" date="2017-05" db="EMBL/GenBank/DDBJ databases">
        <title>Draft genome sequence of Elsinoe australis.</title>
        <authorList>
            <person name="Cheng Q."/>
        </authorList>
    </citation>
    <scope>NUCLEOTIDE SEQUENCE [LARGE SCALE GENOMIC DNA]</scope>
    <source>
        <strain evidence="2 3">NL1</strain>
    </source>
</reference>
<evidence type="ECO:0000313" key="3">
    <source>
        <dbReference type="Proteomes" id="UP000243723"/>
    </source>
</evidence>
<keyword evidence="3" id="KW-1185">Reference proteome</keyword>
<keyword evidence="1" id="KW-1133">Transmembrane helix</keyword>
<sequence length="254" mass="29135">MLKDENTVWLIFVTLLVIGGVLITKLGTANLSNKYHNAIMYSAQALQRRLYSICEQDGYIELTLTGTNEEKEDLIQYTCWLFARYLSWVHIYRRSLEFAGPPPRNDTGKPRGWLGTLFMGTLGTPSHADALDAPCRFLPSFTQAIEELMISSEHNDLRPMSWTSFHTKWAQDESFRHWFAPLETGLLLIARKKHDHREAAPDHRLRKLQHILVSAVHIWDPDGGELHRDHKKLCTAAPGCECHSTECIKARDKK</sequence>